<dbReference type="RefSeq" id="WP_304986357.1">
    <property type="nucleotide sequence ID" value="NZ_BAAACR010000013.1"/>
</dbReference>
<keyword evidence="1" id="KW-0812">Transmembrane</keyword>
<dbReference type="Pfam" id="PF16784">
    <property type="entry name" value="HNHc_6"/>
    <property type="match status" value="1"/>
</dbReference>
<feature type="transmembrane region" description="Helical" evidence="1">
    <location>
        <begin position="53"/>
        <end position="69"/>
    </location>
</feature>
<dbReference type="Proteomes" id="UP001500399">
    <property type="component" value="Unassembled WGS sequence"/>
</dbReference>
<organism evidence="2 3">
    <name type="scientific">Selenomonas dianae</name>
    <dbReference type="NCBI Taxonomy" id="135079"/>
    <lineage>
        <taxon>Bacteria</taxon>
        <taxon>Bacillati</taxon>
        <taxon>Bacillota</taxon>
        <taxon>Negativicutes</taxon>
        <taxon>Selenomonadales</taxon>
        <taxon>Selenomonadaceae</taxon>
        <taxon>Selenomonas</taxon>
    </lineage>
</organism>
<dbReference type="InterPro" id="IPR041242">
    <property type="entry name" value="HNHc_6"/>
</dbReference>
<keyword evidence="1" id="KW-0472">Membrane</keyword>
<dbReference type="EMBL" id="BAAACR010000013">
    <property type="protein sequence ID" value="GAA0215158.1"/>
    <property type="molecule type" value="Genomic_DNA"/>
</dbReference>
<evidence type="ECO:0000313" key="2">
    <source>
        <dbReference type="EMBL" id="GAA0215158.1"/>
    </source>
</evidence>
<gene>
    <name evidence="2" type="ORF">GCM10008919_17970</name>
</gene>
<sequence length="217" mass="24983">MILVGYVVKEAEGGAMVYVPYPAGQRKPEGCHESVGVEFVDKRRISAKQRRKAYVLISYIAAWWGYTPVEAMKEMLKLMFVGEAETLRRTFSLSDCDMTIARLFITYLIDFCLLHGVDVGEPLYALAEDIPRYVWACLMNRRCAVCGRKADLHHVDVVGMGRDRKEICHIGMRALPLCREHHTEIHSIGQEAFLRRYFLEPVKIDERIADVYRLKAR</sequence>
<protein>
    <submittedName>
        <fullName evidence="2">HNHc nuclease</fullName>
    </submittedName>
</protein>
<keyword evidence="1" id="KW-1133">Transmembrane helix</keyword>
<reference evidence="3" key="1">
    <citation type="journal article" date="2019" name="Int. J. Syst. Evol. Microbiol.">
        <title>The Global Catalogue of Microorganisms (GCM) 10K type strain sequencing project: providing services to taxonomists for standard genome sequencing and annotation.</title>
        <authorList>
            <consortium name="The Broad Institute Genomics Platform"/>
            <consortium name="The Broad Institute Genome Sequencing Center for Infectious Disease"/>
            <person name="Wu L."/>
            <person name="Ma J."/>
        </authorList>
    </citation>
    <scope>NUCLEOTIDE SEQUENCE [LARGE SCALE GENOMIC DNA]</scope>
    <source>
        <strain evidence="3">JCM 8542</strain>
    </source>
</reference>
<accession>A0ABP3CTW9</accession>
<keyword evidence="3" id="KW-1185">Reference proteome</keyword>
<name>A0ABP3CTW9_9FIRM</name>
<comment type="caution">
    <text evidence="2">The sequence shown here is derived from an EMBL/GenBank/DDBJ whole genome shotgun (WGS) entry which is preliminary data.</text>
</comment>
<proteinExistence type="predicted"/>
<evidence type="ECO:0000313" key="3">
    <source>
        <dbReference type="Proteomes" id="UP001500399"/>
    </source>
</evidence>
<evidence type="ECO:0000256" key="1">
    <source>
        <dbReference type="SAM" id="Phobius"/>
    </source>
</evidence>